<dbReference type="Proteomes" id="UP000243589">
    <property type="component" value="Unassembled WGS sequence"/>
</dbReference>
<feature type="compositionally biased region" description="Polar residues" evidence="1">
    <location>
        <begin position="19"/>
        <end position="38"/>
    </location>
</feature>
<feature type="region of interest" description="Disordered" evidence="1">
    <location>
        <begin position="1"/>
        <end position="83"/>
    </location>
</feature>
<dbReference type="RefSeq" id="WP_062020147.1">
    <property type="nucleotide sequence ID" value="NZ_LQQC01000007.1"/>
</dbReference>
<evidence type="ECO:0000256" key="1">
    <source>
        <dbReference type="SAM" id="MobiDB-lite"/>
    </source>
</evidence>
<feature type="compositionally biased region" description="Low complexity" evidence="1">
    <location>
        <begin position="286"/>
        <end position="307"/>
    </location>
</feature>
<feature type="compositionally biased region" description="Low complexity" evidence="1">
    <location>
        <begin position="328"/>
        <end position="344"/>
    </location>
</feature>
<keyword evidence="2" id="KW-1133">Transmembrane helix</keyword>
<dbReference type="AlphaFoldDB" id="A0A150HAA0"/>
<comment type="caution">
    <text evidence="3">The sequence shown here is derived from an EMBL/GenBank/DDBJ whole genome shotgun (WGS) entry which is preliminary data.</text>
</comment>
<name>A0A150HAA0_9MICO</name>
<gene>
    <name evidence="3" type="ORF">Bravens_00590</name>
</gene>
<feature type="transmembrane region" description="Helical" evidence="2">
    <location>
        <begin position="192"/>
        <end position="213"/>
    </location>
</feature>
<evidence type="ECO:0000313" key="4">
    <source>
        <dbReference type="Proteomes" id="UP000243589"/>
    </source>
</evidence>
<keyword evidence="2" id="KW-0472">Membrane</keyword>
<feature type="compositionally biased region" description="Low complexity" evidence="1">
    <location>
        <begin position="265"/>
        <end position="277"/>
    </location>
</feature>
<proteinExistence type="predicted"/>
<keyword evidence="2" id="KW-0812">Transmembrane</keyword>
<feature type="transmembrane region" description="Helical" evidence="2">
    <location>
        <begin position="219"/>
        <end position="243"/>
    </location>
</feature>
<feature type="compositionally biased region" description="Low complexity" evidence="1">
    <location>
        <begin position="67"/>
        <end position="83"/>
    </location>
</feature>
<feature type="compositionally biased region" description="Basic and acidic residues" evidence="1">
    <location>
        <begin position="461"/>
        <end position="487"/>
    </location>
</feature>
<feature type="transmembrane region" description="Helical" evidence="2">
    <location>
        <begin position="113"/>
        <end position="131"/>
    </location>
</feature>
<accession>A0A150HAA0</accession>
<dbReference type="EMBL" id="LQQC01000007">
    <property type="protein sequence ID" value="KXZ59037.1"/>
    <property type="molecule type" value="Genomic_DNA"/>
</dbReference>
<feature type="transmembrane region" description="Helical" evidence="2">
    <location>
        <begin position="151"/>
        <end position="172"/>
    </location>
</feature>
<dbReference type="PATRIC" id="fig|479117.4.peg.591"/>
<feature type="compositionally biased region" description="Polar residues" evidence="1">
    <location>
        <begin position="1"/>
        <end position="10"/>
    </location>
</feature>
<reference evidence="3 4" key="1">
    <citation type="submission" date="2016-01" db="EMBL/GenBank/DDBJ databases">
        <title>Use of Whole Genome Sequencing to ascertain that Brevibacterium massiliense (Roux, Raoult 2009) is a later heterotypic synonym of Brevibacterium ravenspurgense (Mages 2008).</title>
        <authorList>
            <person name="Bernier A.-M."/>
            <person name="Burdz T."/>
            <person name="Huynh C."/>
            <person name="Pachecho A.L."/>
            <person name="Wiebe D."/>
            <person name="Bonner C."/>
            <person name="Bernard K."/>
        </authorList>
    </citation>
    <scope>NUCLEOTIDE SEQUENCE [LARGE SCALE GENOMIC DNA]</scope>
    <source>
        <strain evidence="3 4">CCUG56047</strain>
    </source>
</reference>
<feature type="compositionally biased region" description="Basic and acidic residues" evidence="1">
    <location>
        <begin position="496"/>
        <end position="510"/>
    </location>
</feature>
<evidence type="ECO:0000256" key="2">
    <source>
        <dbReference type="SAM" id="Phobius"/>
    </source>
</evidence>
<feature type="region of interest" description="Disordered" evidence="1">
    <location>
        <begin position="254"/>
        <end position="562"/>
    </location>
</feature>
<protein>
    <submittedName>
        <fullName evidence="3">Uncharacterized protein</fullName>
    </submittedName>
</protein>
<keyword evidence="4" id="KW-1185">Reference proteome</keyword>
<feature type="compositionally biased region" description="Polar residues" evidence="1">
    <location>
        <begin position="444"/>
        <end position="460"/>
    </location>
</feature>
<organism evidence="3 4">
    <name type="scientific">Brevibacterium ravenspurgense</name>
    <dbReference type="NCBI Taxonomy" id="479117"/>
    <lineage>
        <taxon>Bacteria</taxon>
        <taxon>Bacillati</taxon>
        <taxon>Actinomycetota</taxon>
        <taxon>Actinomycetes</taxon>
        <taxon>Micrococcales</taxon>
        <taxon>Brevibacteriaceae</taxon>
        <taxon>Brevibacterium</taxon>
    </lineage>
</organism>
<feature type="compositionally biased region" description="Low complexity" evidence="1">
    <location>
        <begin position="387"/>
        <end position="433"/>
    </location>
</feature>
<feature type="compositionally biased region" description="Low complexity" evidence="1">
    <location>
        <begin position="360"/>
        <end position="377"/>
    </location>
</feature>
<evidence type="ECO:0000313" key="3">
    <source>
        <dbReference type="EMBL" id="KXZ59037.1"/>
    </source>
</evidence>
<feature type="compositionally biased region" description="Polar residues" evidence="1">
    <location>
        <begin position="548"/>
        <end position="561"/>
    </location>
</feature>
<feature type="compositionally biased region" description="Low complexity" evidence="1">
    <location>
        <begin position="41"/>
        <end position="56"/>
    </location>
</feature>
<sequence length="620" mass="63847">MSSPYGNQPHYSGGDSQPGPYNSPQDPQAAQQAFSQGQPYGASPAASQQAFSQGQPYAASQPAFSQNPPAGAAPGAANASAPGAVSGPAAGGVGGFGQPQAPKQPSAFGLREILLAVGAFLVFVSMFLPQYKWGTDSFYSDGYEWLWSFSLNGSGVLMLGVLPVLAAGLIGVLNKTVRSFPQHIGSFSPDQFVTALAVFGAAVQFVRFIHLFAFSTPSWGAFIGLLGAGLAAFVTAFTMIPALGASEFDARESVPAHPKARPVRRAPAQAPAVQPGFGQPGPVPGAPAQNGQVQGGPAQPGFAQQSQEWPGSGQHVQAQSGPAHPGFAQPAPAESAPAQQEPNQSDAARGSHAGTGHIGAYSQPSASSEQSADAAQAPVPTGENLQAETAKPAAAAASETADPVAPAASETAEPAAPAADVAAASAAPADFTPVPEDPVAPSAEETSPSEAAGLSTTADSKGSDAEKHYGRESDLTASDDGARRQDTTELSGTSADEGKQEQPQPEREEPVQEETQLFQAFPTSQTENAQPEQEEPAQQEPVQEETQLLEQSQRPQPQQTPFWFAVPEPRVAVDPAGNPAFQLEPGKWILAMADNGDSFTVQSEDGRIGELRNVHGVERG</sequence>